<dbReference type="EMBL" id="CP037920">
    <property type="protein sequence ID" value="QDT98193.1"/>
    <property type="molecule type" value="Genomic_DNA"/>
</dbReference>
<proteinExistence type="predicted"/>
<evidence type="ECO:0000313" key="2">
    <source>
        <dbReference type="Proteomes" id="UP000318704"/>
    </source>
</evidence>
<reference evidence="1 2" key="1">
    <citation type="submission" date="2019-03" db="EMBL/GenBank/DDBJ databases">
        <title>Deep-cultivation of Planctomycetes and their phenomic and genomic characterization uncovers novel biology.</title>
        <authorList>
            <person name="Wiegand S."/>
            <person name="Jogler M."/>
            <person name="Boedeker C."/>
            <person name="Pinto D."/>
            <person name="Vollmers J."/>
            <person name="Rivas-Marin E."/>
            <person name="Kohn T."/>
            <person name="Peeters S.H."/>
            <person name="Heuer A."/>
            <person name="Rast P."/>
            <person name="Oberbeckmann S."/>
            <person name="Bunk B."/>
            <person name="Jeske O."/>
            <person name="Meyerdierks A."/>
            <person name="Storesund J.E."/>
            <person name="Kallscheuer N."/>
            <person name="Luecker S."/>
            <person name="Lage O.M."/>
            <person name="Pohl T."/>
            <person name="Merkel B.J."/>
            <person name="Hornburger P."/>
            <person name="Mueller R.-W."/>
            <person name="Bruemmer F."/>
            <person name="Labrenz M."/>
            <person name="Spormann A.M."/>
            <person name="Op den Camp H."/>
            <person name="Overmann J."/>
            <person name="Amann R."/>
            <person name="Jetten M.S.M."/>
            <person name="Mascher T."/>
            <person name="Medema M.H."/>
            <person name="Devos D.P."/>
            <person name="Kaster A.-K."/>
            <person name="Ovreas L."/>
            <person name="Rohde M."/>
            <person name="Galperin M.Y."/>
            <person name="Jogler C."/>
        </authorList>
    </citation>
    <scope>NUCLEOTIDE SEQUENCE [LARGE SCALE GENOMIC DNA]</scope>
    <source>
        <strain evidence="1 2">V144</strain>
    </source>
</reference>
<sequence length="140" mass="15348">MTRFFVACVCIIAFFLCDGCRKTTPADSESTLTNPADAEEVALQVVGNLYGFYATYHKKGPTGWEDLKAQVTDVGEKAKKEALDAIAVVQAAGYKMKWGVDLPLMTKEGIKPDDYVIGESPDGRRKLMFSGNVKTTKVEE</sequence>
<dbReference type="KEGG" id="gaw:V144x_36790"/>
<name>A0A517VYX2_9PLAN</name>
<gene>
    <name evidence="1" type="ORF">V144x_36790</name>
</gene>
<dbReference type="RefSeq" id="WP_144986646.1">
    <property type="nucleotide sequence ID" value="NZ_CP037920.1"/>
</dbReference>
<evidence type="ECO:0000313" key="1">
    <source>
        <dbReference type="EMBL" id="QDT98193.1"/>
    </source>
</evidence>
<accession>A0A517VYX2</accession>
<dbReference type="AlphaFoldDB" id="A0A517VYX2"/>
<organism evidence="1 2">
    <name type="scientific">Gimesia aquarii</name>
    <dbReference type="NCBI Taxonomy" id="2527964"/>
    <lineage>
        <taxon>Bacteria</taxon>
        <taxon>Pseudomonadati</taxon>
        <taxon>Planctomycetota</taxon>
        <taxon>Planctomycetia</taxon>
        <taxon>Planctomycetales</taxon>
        <taxon>Planctomycetaceae</taxon>
        <taxon>Gimesia</taxon>
    </lineage>
</organism>
<dbReference type="Proteomes" id="UP000318704">
    <property type="component" value="Chromosome"/>
</dbReference>
<protein>
    <submittedName>
        <fullName evidence="1">Uncharacterized protein</fullName>
    </submittedName>
</protein>